<keyword evidence="1" id="KW-1133">Transmembrane helix</keyword>
<feature type="transmembrane region" description="Helical" evidence="1">
    <location>
        <begin position="12"/>
        <end position="30"/>
    </location>
</feature>
<keyword evidence="1" id="KW-0812">Transmembrane</keyword>
<accession>A0A329TL62</accession>
<organism evidence="2 3">
    <name type="scientific">Faecalibacterium prausnitzii</name>
    <dbReference type="NCBI Taxonomy" id="853"/>
    <lineage>
        <taxon>Bacteria</taxon>
        <taxon>Bacillati</taxon>
        <taxon>Bacillota</taxon>
        <taxon>Clostridia</taxon>
        <taxon>Eubacteriales</taxon>
        <taxon>Oscillospiraceae</taxon>
        <taxon>Faecalibacterium</taxon>
    </lineage>
</organism>
<comment type="caution">
    <text evidence="2">The sequence shown here is derived from an EMBL/GenBank/DDBJ whole genome shotgun (WGS) entry which is preliminary data.</text>
</comment>
<reference evidence="2 3" key="1">
    <citation type="submission" date="2018-02" db="EMBL/GenBank/DDBJ databases">
        <title>Complete genome sequencing of Faecalibacterium prausnitzii strains isolated from the human gut.</title>
        <authorList>
            <person name="Fitzgerald B.C."/>
            <person name="Shkoporov A.N."/>
            <person name="Ross P.R."/>
            <person name="Hill C."/>
        </authorList>
    </citation>
    <scope>NUCLEOTIDE SEQUENCE [LARGE SCALE GENOMIC DNA]</scope>
    <source>
        <strain evidence="2 3">APC942/8-14-2</strain>
    </source>
</reference>
<dbReference type="Proteomes" id="UP000251634">
    <property type="component" value="Unassembled WGS sequence"/>
</dbReference>
<name>A0A329TL62_9FIRM</name>
<gene>
    <name evidence="2" type="ORF">C4N25_05890</name>
</gene>
<evidence type="ECO:0000256" key="1">
    <source>
        <dbReference type="SAM" id="Phobius"/>
    </source>
</evidence>
<protein>
    <submittedName>
        <fullName evidence="2">DUF2500 domain-containing protein</fullName>
    </submittedName>
</protein>
<dbReference type="InterPro" id="IPR019635">
    <property type="entry name" value="DUF2500"/>
</dbReference>
<dbReference type="EMBL" id="PRKZ01000003">
    <property type="protein sequence ID" value="RAW50521.1"/>
    <property type="molecule type" value="Genomic_DNA"/>
</dbReference>
<evidence type="ECO:0000313" key="3">
    <source>
        <dbReference type="Proteomes" id="UP000251634"/>
    </source>
</evidence>
<dbReference type="Gene3D" id="2.40.50.660">
    <property type="match status" value="1"/>
</dbReference>
<proteinExistence type="predicted"/>
<evidence type="ECO:0000313" key="2">
    <source>
        <dbReference type="EMBL" id="RAW50521.1"/>
    </source>
</evidence>
<dbReference type="RefSeq" id="WP_112115334.1">
    <property type="nucleotide sequence ID" value="NZ_PRKZ01000003.1"/>
</dbReference>
<dbReference type="Pfam" id="PF10694">
    <property type="entry name" value="DUF2500"/>
    <property type="match status" value="1"/>
</dbReference>
<sequence>MFYAGIDMLFSILFPILFLVVLGMILYTIIGNISTWNKNNHSPRLIVPATVVAKRTEVSHHHTDNTMAHTFTTYYVTFQVESGDRMELTVSGSDYGMLVEGDIGKLSFQGTRYLGFERN</sequence>
<keyword evidence="1" id="KW-0472">Membrane</keyword>
<dbReference type="AlphaFoldDB" id="A0A329TL62"/>